<dbReference type="SUPFAM" id="SSF144091">
    <property type="entry name" value="Rhomboid-like"/>
    <property type="match status" value="1"/>
</dbReference>
<comment type="caution">
    <text evidence="13">The sequence shown here is derived from an EMBL/GenBank/DDBJ whole genome shotgun (WGS) entry which is preliminary data.</text>
</comment>
<evidence type="ECO:0000256" key="7">
    <source>
        <dbReference type="ARBA" id="ARBA00022825"/>
    </source>
</evidence>
<evidence type="ECO:0000256" key="5">
    <source>
        <dbReference type="ARBA" id="ARBA00022692"/>
    </source>
</evidence>
<dbReference type="KEGG" id="cci:CC1G_10517"/>
<comment type="catalytic activity">
    <reaction evidence="1 10">
        <text>Cleaves type-1 transmembrane domains using a catalytic dyad composed of serine and histidine that are contributed by different transmembrane domains.</text>
        <dbReference type="EC" id="3.4.21.105"/>
    </reaction>
</comment>
<comment type="function">
    <text evidence="10">Serine protease involved in intramembrane proteolysis.</text>
</comment>
<evidence type="ECO:0000256" key="9">
    <source>
        <dbReference type="ARBA" id="ARBA00023136"/>
    </source>
</evidence>
<dbReference type="EMBL" id="AACS02000001">
    <property type="protein sequence ID" value="EAU93149.2"/>
    <property type="molecule type" value="Genomic_DNA"/>
</dbReference>
<feature type="transmembrane region" description="Helical" evidence="10">
    <location>
        <begin position="403"/>
        <end position="423"/>
    </location>
</feature>
<dbReference type="VEuPathDB" id="FungiDB:CC1G_10517"/>
<feature type="compositionally biased region" description="Polar residues" evidence="11">
    <location>
        <begin position="38"/>
        <end position="67"/>
    </location>
</feature>
<dbReference type="GO" id="GO:0004252">
    <property type="term" value="F:serine-type endopeptidase activity"/>
    <property type="evidence" value="ECO:0007669"/>
    <property type="project" value="InterPro"/>
</dbReference>
<evidence type="ECO:0000259" key="12">
    <source>
        <dbReference type="Pfam" id="PF01694"/>
    </source>
</evidence>
<evidence type="ECO:0000256" key="3">
    <source>
        <dbReference type="ARBA" id="ARBA00009045"/>
    </source>
</evidence>
<evidence type="ECO:0000256" key="1">
    <source>
        <dbReference type="ARBA" id="ARBA00000156"/>
    </source>
</evidence>
<feature type="domain" description="Peptidase S54 rhomboid" evidence="12">
    <location>
        <begin position="281"/>
        <end position="420"/>
    </location>
</feature>
<proteinExistence type="inferred from homology"/>
<keyword evidence="4 10" id="KW-0645">Protease</keyword>
<protein>
    <recommendedName>
        <fullName evidence="10">Rhomboid-type serine protease</fullName>
        <ecNumber evidence="10">3.4.21.105</ecNumber>
    </recommendedName>
</protein>
<dbReference type="InterPro" id="IPR022764">
    <property type="entry name" value="Peptidase_S54_rhomboid_dom"/>
</dbReference>
<feature type="transmembrane region" description="Helical" evidence="10">
    <location>
        <begin position="283"/>
        <end position="305"/>
    </location>
</feature>
<dbReference type="OrthoDB" id="2146116at2759"/>
<gene>
    <name evidence="13" type="ORF">CC1G_10517</name>
</gene>
<feature type="transmembrane region" description="Helical" evidence="10">
    <location>
        <begin position="348"/>
        <end position="367"/>
    </location>
</feature>
<accession>A8N196</accession>
<evidence type="ECO:0000256" key="11">
    <source>
        <dbReference type="SAM" id="MobiDB-lite"/>
    </source>
</evidence>
<sequence>MASQPPTYNLNDYDATNDTRLGQGDGKDPNILDHGSDSRNQLDVNHVGSSSNGGLRHQSSPSTSDITTMKFPEPMDEPFKPPKDSGYMGYSPPPNADDIERNPYKEYHPQEHTSANLDEAARTPLVGNPYKSGGYHNLEYDDSNTRSKPSGPLAKFFGNTRYPIEQRIENKKRGIGVQRTPFAVYTLSAVMIGVFIYELVLNARQQGSPISLKPTINPMLGPSGSALIHLGARFPPCMKDVLEVPTSTPIACMDNVDNPITKLCTVADLCSFGYKAGQEPNQWFRFITAIFLHAGIIHLLLNMLAQFTLSAQIERDMGSTGFLIVYFAAGIFGNVLGGNFSLVGIPSVGASGAIFGTLAVTWVDLLAHWKYQYRPVRKVGLVFMTIELAIGVAIGFIPYVDNFAHLGGFLMGLLVGTIFYPVISASKRHKTIMWGFRLAAIPLVILLFVLLIRNFYTSDPYAGKSYPCRRIGCTYASFKPVLGAGTCLAFQWLPIIIAKELV</sequence>
<dbReference type="EC" id="3.4.21.105" evidence="10"/>
<feature type="transmembrane region" description="Helical" evidence="10">
    <location>
        <begin position="317"/>
        <end position="336"/>
    </location>
</feature>
<dbReference type="Pfam" id="PF01694">
    <property type="entry name" value="Rhomboid"/>
    <property type="match status" value="1"/>
</dbReference>
<organism evidence="13 14">
    <name type="scientific">Coprinopsis cinerea (strain Okayama-7 / 130 / ATCC MYA-4618 / FGSC 9003)</name>
    <name type="common">Inky cap fungus</name>
    <name type="synonym">Hormographiella aspergillata</name>
    <dbReference type="NCBI Taxonomy" id="240176"/>
    <lineage>
        <taxon>Eukaryota</taxon>
        <taxon>Fungi</taxon>
        <taxon>Dikarya</taxon>
        <taxon>Basidiomycota</taxon>
        <taxon>Agaricomycotina</taxon>
        <taxon>Agaricomycetes</taxon>
        <taxon>Agaricomycetidae</taxon>
        <taxon>Agaricales</taxon>
        <taxon>Agaricineae</taxon>
        <taxon>Psathyrellaceae</taxon>
        <taxon>Coprinopsis</taxon>
    </lineage>
</organism>
<keyword evidence="6 10" id="KW-0378">Hydrolase</keyword>
<dbReference type="GO" id="GO:0016020">
    <property type="term" value="C:membrane"/>
    <property type="evidence" value="ECO:0007669"/>
    <property type="project" value="UniProtKB-SubCell"/>
</dbReference>
<dbReference type="InterPro" id="IPR002610">
    <property type="entry name" value="Peptidase_S54_rhomboid-like"/>
</dbReference>
<dbReference type="InterPro" id="IPR035952">
    <property type="entry name" value="Rhomboid-like_sf"/>
</dbReference>
<comment type="similarity">
    <text evidence="3 10">Belongs to the peptidase S54 family.</text>
</comment>
<dbReference type="AlphaFoldDB" id="A8N196"/>
<reference evidence="13 14" key="1">
    <citation type="journal article" date="2010" name="Proc. Natl. Acad. Sci. U.S.A.">
        <title>Insights into evolution of multicellular fungi from the assembled chromosomes of the mushroom Coprinopsis cinerea (Coprinus cinereus).</title>
        <authorList>
            <person name="Stajich J.E."/>
            <person name="Wilke S.K."/>
            <person name="Ahren D."/>
            <person name="Au C.H."/>
            <person name="Birren B.W."/>
            <person name="Borodovsky M."/>
            <person name="Burns C."/>
            <person name="Canback B."/>
            <person name="Casselton L.A."/>
            <person name="Cheng C.K."/>
            <person name="Deng J."/>
            <person name="Dietrich F.S."/>
            <person name="Fargo D.C."/>
            <person name="Farman M.L."/>
            <person name="Gathman A.C."/>
            <person name="Goldberg J."/>
            <person name="Guigo R."/>
            <person name="Hoegger P.J."/>
            <person name="Hooker J.B."/>
            <person name="Huggins A."/>
            <person name="James T.Y."/>
            <person name="Kamada T."/>
            <person name="Kilaru S."/>
            <person name="Kodira C."/>
            <person name="Kues U."/>
            <person name="Kupfer D."/>
            <person name="Kwan H.S."/>
            <person name="Lomsadze A."/>
            <person name="Li W."/>
            <person name="Lilly W.W."/>
            <person name="Ma L.J."/>
            <person name="Mackey A.J."/>
            <person name="Manning G."/>
            <person name="Martin F."/>
            <person name="Muraguchi H."/>
            <person name="Natvig D.O."/>
            <person name="Palmerini H."/>
            <person name="Ramesh M.A."/>
            <person name="Rehmeyer C.J."/>
            <person name="Roe B.A."/>
            <person name="Shenoy N."/>
            <person name="Stanke M."/>
            <person name="Ter-Hovhannisyan V."/>
            <person name="Tunlid A."/>
            <person name="Velagapudi R."/>
            <person name="Vision T.J."/>
            <person name="Zeng Q."/>
            <person name="Zolan M.E."/>
            <person name="Pukkila P.J."/>
        </authorList>
    </citation>
    <scope>NUCLEOTIDE SEQUENCE [LARGE SCALE GENOMIC DNA]</scope>
    <source>
        <strain evidence="14">Okayama-7 / 130 / ATCC MYA-4618 / FGSC 9003</strain>
    </source>
</reference>
<dbReference type="HOGENOM" id="CLU_022618_0_1_1"/>
<evidence type="ECO:0000256" key="10">
    <source>
        <dbReference type="RuleBase" id="RU362115"/>
    </source>
</evidence>
<dbReference type="PANTHER" id="PTHR22936:SF69">
    <property type="entry name" value="RHOMBOID-LIKE PROTEIN"/>
    <property type="match status" value="1"/>
</dbReference>
<feature type="region of interest" description="Disordered" evidence="11">
    <location>
        <begin position="1"/>
        <end position="102"/>
    </location>
</feature>
<keyword evidence="7 10" id="KW-0720">Serine protease</keyword>
<evidence type="ECO:0000256" key="2">
    <source>
        <dbReference type="ARBA" id="ARBA00004141"/>
    </source>
</evidence>
<feature type="compositionally biased region" description="Basic and acidic residues" evidence="11">
    <location>
        <begin position="25"/>
        <end position="37"/>
    </location>
</feature>
<dbReference type="GeneID" id="6005070"/>
<dbReference type="PANTHER" id="PTHR22936">
    <property type="entry name" value="RHOMBOID-RELATED"/>
    <property type="match status" value="1"/>
</dbReference>
<evidence type="ECO:0000313" key="14">
    <source>
        <dbReference type="Proteomes" id="UP000001861"/>
    </source>
</evidence>
<feature type="transmembrane region" description="Helical" evidence="10">
    <location>
        <begin position="182"/>
        <end position="200"/>
    </location>
</feature>
<dbReference type="GO" id="GO:0006508">
    <property type="term" value="P:proteolysis"/>
    <property type="evidence" value="ECO:0007669"/>
    <property type="project" value="UniProtKB-KW"/>
</dbReference>
<evidence type="ECO:0000313" key="13">
    <source>
        <dbReference type="EMBL" id="EAU93149.2"/>
    </source>
</evidence>
<comment type="subcellular location">
    <subcellularLocation>
        <location evidence="2 10">Membrane</location>
        <topology evidence="2 10">Multi-pass membrane protein</topology>
    </subcellularLocation>
</comment>
<feature type="transmembrane region" description="Helical" evidence="10">
    <location>
        <begin position="379"/>
        <end position="397"/>
    </location>
</feature>
<feature type="compositionally biased region" description="Polar residues" evidence="11">
    <location>
        <begin position="1"/>
        <end position="20"/>
    </location>
</feature>
<evidence type="ECO:0000256" key="4">
    <source>
        <dbReference type="ARBA" id="ARBA00022670"/>
    </source>
</evidence>
<keyword evidence="9 10" id="KW-0472">Membrane</keyword>
<evidence type="ECO:0000256" key="6">
    <source>
        <dbReference type="ARBA" id="ARBA00022801"/>
    </source>
</evidence>
<dbReference type="Proteomes" id="UP000001861">
    <property type="component" value="Unassembled WGS sequence"/>
</dbReference>
<dbReference type="RefSeq" id="XP_001828645.2">
    <property type="nucleotide sequence ID" value="XM_001828593.2"/>
</dbReference>
<dbReference type="OMA" id="ACSGCRY"/>
<dbReference type="InParanoid" id="A8N196"/>
<evidence type="ECO:0000256" key="8">
    <source>
        <dbReference type="ARBA" id="ARBA00022989"/>
    </source>
</evidence>
<feature type="transmembrane region" description="Helical" evidence="10">
    <location>
        <begin position="435"/>
        <end position="456"/>
    </location>
</feature>
<dbReference type="Gene3D" id="1.20.1540.10">
    <property type="entry name" value="Rhomboid-like"/>
    <property type="match status" value="1"/>
</dbReference>
<keyword evidence="14" id="KW-1185">Reference proteome</keyword>
<keyword evidence="5 10" id="KW-0812">Transmembrane</keyword>
<dbReference type="STRING" id="240176.A8N196"/>
<keyword evidence="8 10" id="KW-1133">Transmembrane helix</keyword>
<name>A8N196_COPC7</name>
<dbReference type="eggNOG" id="KOG2289">
    <property type="taxonomic scope" value="Eukaryota"/>
</dbReference>